<comment type="subcellular location">
    <subcellularLocation>
        <location evidence="1">Membrane</location>
        <topology evidence="1">Multi-pass membrane protein</topology>
    </subcellularLocation>
</comment>
<accession>A0AAD4NID7</accession>
<dbReference type="PROSITE" id="PS50262">
    <property type="entry name" value="G_PROTEIN_RECEP_F1_2"/>
    <property type="match status" value="2"/>
</dbReference>
<evidence type="ECO:0000256" key="8">
    <source>
        <dbReference type="SAM" id="Phobius"/>
    </source>
</evidence>
<evidence type="ECO:0000256" key="4">
    <source>
        <dbReference type="ARBA" id="ARBA00023040"/>
    </source>
</evidence>
<feature type="transmembrane region" description="Helical" evidence="8">
    <location>
        <begin position="49"/>
        <end position="68"/>
    </location>
</feature>
<dbReference type="Proteomes" id="UP001201812">
    <property type="component" value="Unassembled WGS sequence"/>
</dbReference>
<keyword evidence="4" id="KW-0297">G-protein coupled receptor</keyword>
<dbReference type="PRINTS" id="PR00237">
    <property type="entry name" value="GPCRRHODOPSN"/>
</dbReference>
<keyword evidence="7" id="KW-0807">Transducer</keyword>
<keyword evidence="5 8" id="KW-0472">Membrane</keyword>
<feature type="transmembrane region" description="Helical" evidence="8">
    <location>
        <begin position="88"/>
        <end position="109"/>
    </location>
</feature>
<evidence type="ECO:0000313" key="11">
    <source>
        <dbReference type="Proteomes" id="UP001201812"/>
    </source>
</evidence>
<proteinExistence type="predicted"/>
<dbReference type="CDD" id="cd00637">
    <property type="entry name" value="7tm_classA_rhodopsin-like"/>
    <property type="match status" value="1"/>
</dbReference>
<dbReference type="PANTHER" id="PTHR45695:SF9">
    <property type="entry name" value="LEUCOKININ RECEPTOR"/>
    <property type="match status" value="1"/>
</dbReference>
<evidence type="ECO:0000256" key="1">
    <source>
        <dbReference type="ARBA" id="ARBA00004141"/>
    </source>
</evidence>
<keyword evidence="6 10" id="KW-0675">Receptor</keyword>
<sequence>MQRLVSIPWSTFFGSLFMMLTIAGLIGNMVVIIAISGDVKMRKSVMNMLLLNLAIADFLNLITTTVEWTHTIVLGYPAWVFPDILCPIARYFECVFLFTSILTQLTVCVERSDALAMRRSVVKMLVVCVSIYFICYSPIQAIFLSKVLFNVSLHPPYEFILLMNALAMTCSACNPLLYTLFSKRFRARITRLLGCGVKSASAESVFNGRTYEITYSFSRQLPEKPLRTSVMFEKELYPSQNTIIRSV</sequence>
<evidence type="ECO:0000256" key="2">
    <source>
        <dbReference type="ARBA" id="ARBA00022692"/>
    </source>
</evidence>
<keyword evidence="2 8" id="KW-0812">Transmembrane</keyword>
<dbReference type="Pfam" id="PF00001">
    <property type="entry name" value="7tm_1"/>
    <property type="match status" value="1"/>
</dbReference>
<evidence type="ECO:0000313" key="10">
    <source>
        <dbReference type="EMBL" id="KAI1728987.1"/>
    </source>
</evidence>
<feature type="domain" description="G-protein coupled receptors family 1 profile" evidence="9">
    <location>
        <begin position="27"/>
        <end position="111"/>
    </location>
</feature>
<evidence type="ECO:0000256" key="6">
    <source>
        <dbReference type="ARBA" id="ARBA00023170"/>
    </source>
</evidence>
<dbReference type="InterPro" id="IPR017452">
    <property type="entry name" value="GPCR_Rhodpsn_7TM"/>
</dbReference>
<keyword evidence="3 8" id="KW-1133">Transmembrane helix</keyword>
<dbReference type="SUPFAM" id="SSF81321">
    <property type="entry name" value="Family A G protein-coupled receptor-like"/>
    <property type="match status" value="2"/>
</dbReference>
<evidence type="ECO:0000256" key="5">
    <source>
        <dbReference type="ARBA" id="ARBA00023136"/>
    </source>
</evidence>
<organism evidence="10 11">
    <name type="scientific">Ditylenchus destructor</name>
    <dbReference type="NCBI Taxonomy" id="166010"/>
    <lineage>
        <taxon>Eukaryota</taxon>
        <taxon>Metazoa</taxon>
        <taxon>Ecdysozoa</taxon>
        <taxon>Nematoda</taxon>
        <taxon>Chromadorea</taxon>
        <taxon>Rhabditida</taxon>
        <taxon>Tylenchina</taxon>
        <taxon>Tylenchomorpha</taxon>
        <taxon>Sphaerularioidea</taxon>
        <taxon>Anguinidae</taxon>
        <taxon>Anguininae</taxon>
        <taxon>Ditylenchus</taxon>
    </lineage>
</organism>
<feature type="transmembrane region" description="Helical" evidence="8">
    <location>
        <begin position="12"/>
        <end position="37"/>
    </location>
</feature>
<comment type="caution">
    <text evidence="10">The sequence shown here is derived from an EMBL/GenBank/DDBJ whole genome shotgun (WGS) entry which is preliminary data.</text>
</comment>
<feature type="transmembrane region" description="Helical" evidence="8">
    <location>
        <begin position="121"/>
        <end position="139"/>
    </location>
</feature>
<dbReference type="Gene3D" id="1.20.1070.10">
    <property type="entry name" value="Rhodopsin 7-helix transmembrane proteins"/>
    <property type="match status" value="2"/>
</dbReference>
<reference evidence="10" key="1">
    <citation type="submission" date="2022-01" db="EMBL/GenBank/DDBJ databases">
        <title>Genome Sequence Resource for Two Populations of Ditylenchus destructor, the Migratory Endoparasitic Phytonematode.</title>
        <authorList>
            <person name="Zhang H."/>
            <person name="Lin R."/>
            <person name="Xie B."/>
        </authorList>
    </citation>
    <scope>NUCLEOTIDE SEQUENCE</scope>
    <source>
        <strain evidence="10">BazhouSP</strain>
    </source>
</reference>
<evidence type="ECO:0000259" key="9">
    <source>
        <dbReference type="PROSITE" id="PS50262"/>
    </source>
</evidence>
<protein>
    <submittedName>
        <fullName evidence="10">7 transmembrane receptor (Rhodopsin family) domain-containing protein</fullName>
    </submittedName>
</protein>
<gene>
    <name evidence="10" type="ORF">DdX_01201</name>
</gene>
<evidence type="ECO:0000256" key="7">
    <source>
        <dbReference type="ARBA" id="ARBA00023224"/>
    </source>
</evidence>
<dbReference type="GO" id="GO:0005886">
    <property type="term" value="C:plasma membrane"/>
    <property type="evidence" value="ECO:0007669"/>
    <property type="project" value="TreeGrafter"/>
</dbReference>
<dbReference type="AlphaFoldDB" id="A0AAD4NID7"/>
<feature type="domain" description="G-protein coupled receptors family 1 profile" evidence="9">
    <location>
        <begin position="118"/>
        <end position="178"/>
    </location>
</feature>
<evidence type="ECO:0000256" key="3">
    <source>
        <dbReference type="ARBA" id="ARBA00022989"/>
    </source>
</evidence>
<feature type="transmembrane region" description="Helical" evidence="8">
    <location>
        <begin position="159"/>
        <end position="181"/>
    </location>
</feature>
<name>A0AAD4NID7_9BILA</name>
<dbReference type="EMBL" id="JAKKPZ010000001">
    <property type="protein sequence ID" value="KAI1728987.1"/>
    <property type="molecule type" value="Genomic_DNA"/>
</dbReference>
<dbReference type="GO" id="GO:0004930">
    <property type="term" value="F:G protein-coupled receptor activity"/>
    <property type="evidence" value="ECO:0007669"/>
    <property type="project" value="UniProtKB-KW"/>
</dbReference>
<dbReference type="InterPro" id="IPR000276">
    <property type="entry name" value="GPCR_Rhodpsn"/>
</dbReference>
<keyword evidence="11" id="KW-1185">Reference proteome</keyword>
<dbReference type="PANTHER" id="PTHR45695">
    <property type="entry name" value="LEUCOKININ RECEPTOR-RELATED"/>
    <property type="match status" value="1"/>
</dbReference>